<dbReference type="InterPro" id="IPR007527">
    <property type="entry name" value="Znf_SWIM"/>
</dbReference>
<evidence type="ECO:0000313" key="3">
    <source>
        <dbReference type="EMBL" id="RNA13597.1"/>
    </source>
</evidence>
<proteinExistence type="predicted"/>
<evidence type="ECO:0000259" key="2">
    <source>
        <dbReference type="PROSITE" id="PS50966"/>
    </source>
</evidence>
<dbReference type="OrthoDB" id="10054519at2759"/>
<evidence type="ECO:0000256" key="1">
    <source>
        <dbReference type="PROSITE-ProRule" id="PRU00325"/>
    </source>
</evidence>
<feature type="domain" description="SWIM-type" evidence="2">
    <location>
        <begin position="94"/>
        <end position="135"/>
    </location>
</feature>
<gene>
    <name evidence="3" type="ORF">BpHYR1_032176</name>
</gene>
<dbReference type="AlphaFoldDB" id="A0A3M7QQ66"/>
<accession>A0A3M7QQ66</accession>
<sequence length="198" mass="22665">MSLHYLIKKTLTSSQNTFKKIENIQFDGFPKLDIEIIRKKITFGYYQLEQAYGYLSEHFESNGDYQFLVSNNMENDKDSKIVFAKIQSRHLNSVFVRFKPNSNQLDDITWVCSCKTGKRTLGCCSHVAALIYFMAIGRFNITNIPKPGLRLKDVIIPIAYDSDENEDIVGIETSSNDMIKRSLSINSEIENNPTASKK</sequence>
<keyword evidence="1" id="KW-0862">Zinc</keyword>
<dbReference type="Proteomes" id="UP000276133">
    <property type="component" value="Unassembled WGS sequence"/>
</dbReference>
<keyword evidence="1" id="KW-0479">Metal-binding</keyword>
<reference evidence="3 4" key="1">
    <citation type="journal article" date="2018" name="Sci. Rep.">
        <title>Genomic signatures of local adaptation to the degree of environmental predictability in rotifers.</title>
        <authorList>
            <person name="Franch-Gras L."/>
            <person name="Hahn C."/>
            <person name="Garcia-Roger E.M."/>
            <person name="Carmona M.J."/>
            <person name="Serra M."/>
            <person name="Gomez A."/>
        </authorList>
    </citation>
    <scope>NUCLEOTIDE SEQUENCE [LARGE SCALE GENOMIC DNA]</scope>
    <source>
        <strain evidence="3">HYR1</strain>
    </source>
</reference>
<comment type="caution">
    <text evidence="3">The sequence shown here is derived from an EMBL/GenBank/DDBJ whole genome shotgun (WGS) entry which is preliminary data.</text>
</comment>
<name>A0A3M7QQ66_BRAPC</name>
<dbReference type="GO" id="GO:0008270">
    <property type="term" value="F:zinc ion binding"/>
    <property type="evidence" value="ECO:0007669"/>
    <property type="project" value="UniProtKB-KW"/>
</dbReference>
<evidence type="ECO:0000313" key="4">
    <source>
        <dbReference type="Proteomes" id="UP000276133"/>
    </source>
</evidence>
<organism evidence="3 4">
    <name type="scientific">Brachionus plicatilis</name>
    <name type="common">Marine rotifer</name>
    <name type="synonym">Brachionus muelleri</name>
    <dbReference type="NCBI Taxonomy" id="10195"/>
    <lineage>
        <taxon>Eukaryota</taxon>
        <taxon>Metazoa</taxon>
        <taxon>Spiralia</taxon>
        <taxon>Gnathifera</taxon>
        <taxon>Rotifera</taxon>
        <taxon>Eurotatoria</taxon>
        <taxon>Monogononta</taxon>
        <taxon>Pseudotrocha</taxon>
        <taxon>Ploima</taxon>
        <taxon>Brachionidae</taxon>
        <taxon>Brachionus</taxon>
    </lineage>
</organism>
<dbReference type="PROSITE" id="PS50966">
    <property type="entry name" value="ZF_SWIM"/>
    <property type="match status" value="1"/>
</dbReference>
<protein>
    <submittedName>
        <fullName evidence="3">Vacuolar sorting-associated 13c</fullName>
    </submittedName>
</protein>
<dbReference type="EMBL" id="REGN01005371">
    <property type="protein sequence ID" value="RNA13597.1"/>
    <property type="molecule type" value="Genomic_DNA"/>
</dbReference>
<keyword evidence="4" id="KW-1185">Reference proteome</keyword>
<keyword evidence="1" id="KW-0863">Zinc-finger</keyword>